<proteinExistence type="predicted"/>
<evidence type="ECO:0000313" key="2">
    <source>
        <dbReference type="Proteomes" id="UP001055072"/>
    </source>
</evidence>
<name>A0ACB8UCV4_9APHY</name>
<sequence>MASLTRLSAPTQSKLRSTQILVSLPQVISELIQNALDAKATQIDIGVDCEEWSCWVRDDGVGMSKGDLTAFEEAGRYGTSKAYCSESLGEVSTFGFRGEALASAADLCCLEICSRTVNARGTWSVILKGGQTLYNGPAIRWRREQSGTVVCVRDAFYNLPIRRLSHPSPQRSIELIRKDIETFALMFPHVGFSLENTHRSDTTRPEKRRLMAVPRTQSTLAVFRHLFGRALVEHVDEINEVKDTASITGFISLEGSSSKAYQYLYINRHILNSCDLHRAIDSAFASSSFGRHALDEYMESSQQLSSTRRSLRKADKRPVYVLNITIPPREVDNCVEPAKNAVHLQNANLVSYFLSEVIQSFLVKHNFKSDSTSRATFNDAELLSKRKRRRTDHGPSTLTAHPNQRSQLHESLVIPGVGYRDEQDINTHWTDPRTGEVFVVDKRTGNSYLLNRGVRDERDEEQGIASFRGRRTLGPSVVGKVNPQHTDNGTPVWIRNALKANESYALTDANIPEVTLSSTFANTLEDNRFGHHNHRDRCGKSSLRDLFNTSSLNETQSSQFTKSDLQNALVLGQVDRKFIACVIDVERDASGNEGNGGGDILPERSLVLIDQHAAHERVRVERLIQELCCGELDPLEINDGGEHVESTVGTRRRTLDPPVMILLTRPEAERLAASSTLQAAFVGWGVEFVGLDAVSHQEENTGLFARRLESVEDDSGYAQVSVACIPEVVADKLLSDENLRDLVKSYIAEWELTGGSIPVSSQPATTKSHQYSWFRAIRQCPKNLLELVNSKACRGAIMFNDVLTLEQCRHLVGELCETALPFQCAHGR</sequence>
<reference evidence="1" key="1">
    <citation type="journal article" date="2021" name="Environ. Microbiol.">
        <title>Gene family expansions and transcriptome signatures uncover fungal adaptations to wood decay.</title>
        <authorList>
            <person name="Hage H."/>
            <person name="Miyauchi S."/>
            <person name="Viragh M."/>
            <person name="Drula E."/>
            <person name="Min B."/>
            <person name="Chaduli D."/>
            <person name="Navarro D."/>
            <person name="Favel A."/>
            <person name="Norest M."/>
            <person name="Lesage-Meessen L."/>
            <person name="Balint B."/>
            <person name="Merenyi Z."/>
            <person name="de Eugenio L."/>
            <person name="Morin E."/>
            <person name="Martinez A.T."/>
            <person name="Baldrian P."/>
            <person name="Stursova M."/>
            <person name="Martinez M.J."/>
            <person name="Novotny C."/>
            <person name="Magnuson J.K."/>
            <person name="Spatafora J.W."/>
            <person name="Maurice S."/>
            <person name="Pangilinan J."/>
            <person name="Andreopoulos W."/>
            <person name="LaButti K."/>
            <person name="Hundley H."/>
            <person name="Na H."/>
            <person name="Kuo A."/>
            <person name="Barry K."/>
            <person name="Lipzen A."/>
            <person name="Henrissat B."/>
            <person name="Riley R."/>
            <person name="Ahrendt S."/>
            <person name="Nagy L.G."/>
            <person name="Grigoriev I.V."/>
            <person name="Martin F."/>
            <person name="Rosso M.N."/>
        </authorList>
    </citation>
    <scope>NUCLEOTIDE SEQUENCE</scope>
    <source>
        <strain evidence="1">CBS 384.51</strain>
    </source>
</reference>
<keyword evidence="2" id="KW-1185">Reference proteome</keyword>
<protein>
    <submittedName>
        <fullName evidence="1">Uncharacterized protein</fullName>
    </submittedName>
</protein>
<organism evidence="1 2">
    <name type="scientific">Irpex rosettiformis</name>
    <dbReference type="NCBI Taxonomy" id="378272"/>
    <lineage>
        <taxon>Eukaryota</taxon>
        <taxon>Fungi</taxon>
        <taxon>Dikarya</taxon>
        <taxon>Basidiomycota</taxon>
        <taxon>Agaricomycotina</taxon>
        <taxon>Agaricomycetes</taxon>
        <taxon>Polyporales</taxon>
        <taxon>Irpicaceae</taxon>
        <taxon>Irpex</taxon>
    </lineage>
</organism>
<gene>
    <name evidence="1" type="ORF">BDY19DRAFT_885158</name>
</gene>
<dbReference type="Proteomes" id="UP001055072">
    <property type="component" value="Unassembled WGS sequence"/>
</dbReference>
<comment type="caution">
    <text evidence="1">The sequence shown here is derived from an EMBL/GenBank/DDBJ whole genome shotgun (WGS) entry which is preliminary data.</text>
</comment>
<dbReference type="EMBL" id="MU274904">
    <property type="protein sequence ID" value="KAI0092177.1"/>
    <property type="molecule type" value="Genomic_DNA"/>
</dbReference>
<accession>A0ACB8UCV4</accession>
<evidence type="ECO:0000313" key="1">
    <source>
        <dbReference type="EMBL" id="KAI0092177.1"/>
    </source>
</evidence>